<dbReference type="Pfam" id="PF00132">
    <property type="entry name" value="Hexapep"/>
    <property type="match status" value="1"/>
</dbReference>
<evidence type="ECO:0000256" key="3">
    <source>
        <dbReference type="ARBA" id="ARBA00013266"/>
    </source>
</evidence>
<reference evidence="13 14" key="1">
    <citation type="submission" date="2024-04" db="EMBL/GenBank/DDBJ databases">
        <title>Genome sequencing and metabolic network reconstruction of aminoacids and betaine degradation by Anoxynatronum sibiricum.</title>
        <authorList>
            <person name="Detkova E.N."/>
            <person name="Boltjanskaja Y.V."/>
            <person name="Mardanov A.V."/>
            <person name="Kevbrin V."/>
        </authorList>
    </citation>
    <scope>NUCLEOTIDE SEQUENCE [LARGE SCALE GENOMIC DNA]</scope>
    <source>
        <strain evidence="13 14">Z-7981</strain>
    </source>
</reference>
<keyword evidence="6 11" id="KW-0808">Transferase</keyword>
<dbReference type="InterPro" id="IPR018357">
    <property type="entry name" value="Hexapep_transf_CS"/>
</dbReference>
<evidence type="ECO:0000256" key="8">
    <source>
        <dbReference type="ARBA" id="ARBA00023192"/>
    </source>
</evidence>
<dbReference type="PANTHER" id="PTHR42811">
    <property type="entry name" value="SERINE ACETYLTRANSFERASE"/>
    <property type="match status" value="1"/>
</dbReference>
<dbReference type="Gene3D" id="2.160.10.10">
    <property type="entry name" value="Hexapeptide repeat proteins"/>
    <property type="match status" value="1"/>
</dbReference>
<keyword evidence="7" id="KW-0677">Repeat</keyword>
<evidence type="ECO:0000313" key="14">
    <source>
        <dbReference type="Proteomes" id="UP001407405"/>
    </source>
</evidence>
<evidence type="ECO:0000256" key="2">
    <source>
        <dbReference type="ARBA" id="ARBA00007274"/>
    </source>
</evidence>
<evidence type="ECO:0000313" key="13">
    <source>
        <dbReference type="EMBL" id="MEN1761219.1"/>
    </source>
</evidence>
<dbReference type="CDD" id="cd03354">
    <property type="entry name" value="LbH_SAT"/>
    <property type="match status" value="1"/>
</dbReference>
<dbReference type="InterPro" id="IPR005881">
    <property type="entry name" value="Ser_O-AcTrfase"/>
</dbReference>
<keyword evidence="8" id="KW-0198">Cysteine biosynthesis</keyword>
<dbReference type="InterPro" id="IPR053376">
    <property type="entry name" value="Serine_acetyltransferase"/>
</dbReference>
<dbReference type="InterPro" id="IPR001451">
    <property type="entry name" value="Hexapep"/>
</dbReference>
<dbReference type="EMBL" id="JBCITM010000013">
    <property type="protein sequence ID" value="MEN1761219.1"/>
    <property type="molecule type" value="Genomic_DNA"/>
</dbReference>
<dbReference type="Gene3D" id="1.10.3130.10">
    <property type="entry name" value="serine acetyltransferase, domain 1"/>
    <property type="match status" value="1"/>
</dbReference>
<comment type="pathway">
    <text evidence="1">Amino-acid biosynthesis; L-cysteine biosynthesis; L-cysteine from L-serine: step 1/2.</text>
</comment>
<protein>
    <recommendedName>
        <fullName evidence="4 11">Serine acetyltransferase</fullName>
        <ecNumber evidence="3 11">2.3.1.30</ecNumber>
    </recommendedName>
</protein>
<feature type="region of interest" description="Disordered" evidence="12">
    <location>
        <begin position="167"/>
        <end position="191"/>
    </location>
</feature>
<dbReference type="Proteomes" id="UP001407405">
    <property type="component" value="Unassembled WGS sequence"/>
</dbReference>
<evidence type="ECO:0000256" key="12">
    <source>
        <dbReference type="SAM" id="MobiDB-lite"/>
    </source>
</evidence>
<name>A0ABU9VVU1_9CLOT</name>
<dbReference type="PROSITE" id="PS00101">
    <property type="entry name" value="HEXAPEP_TRANSFERASES"/>
    <property type="match status" value="1"/>
</dbReference>
<proteinExistence type="inferred from homology"/>
<evidence type="ECO:0000256" key="9">
    <source>
        <dbReference type="ARBA" id="ARBA00023315"/>
    </source>
</evidence>
<dbReference type="NCBIfam" id="TIGR01172">
    <property type="entry name" value="cysE"/>
    <property type="match status" value="1"/>
</dbReference>
<evidence type="ECO:0000256" key="5">
    <source>
        <dbReference type="ARBA" id="ARBA00022605"/>
    </source>
</evidence>
<sequence>MFKYFDVVRERDPAARSNLEILLCYPGLHALFFHRIAHFFHRHRWFLIARLISNFSRFMTGIEVHPGATIGKGFFIDHGMGIVIGETAEIGDNVTLFHGVTLGGTGKDQGKRHPTVSDNAVIGTGAKVLGPITIGAYAKVGANAVVLKDVPDHCSAVGIPAKIIPPPEEKAEHQIKPAQEPKPVQKIRSVV</sequence>
<dbReference type="PIRSF" id="PIRSF000441">
    <property type="entry name" value="CysE"/>
    <property type="match status" value="1"/>
</dbReference>
<keyword evidence="14" id="KW-1185">Reference proteome</keyword>
<evidence type="ECO:0000256" key="4">
    <source>
        <dbReference type="ARBA" id="ARBA00018522"/>
    </source>
</evidence>
<keyword evidence="5" id="KW-0028">Amino-acid biosynthesis</keyword>
<comment type="catalytic activity">
    <reaction evidence="10 11">
        <text>L-serine + acetyl-CoA = O-acetyl-L-serine + CoA</text>
        <dbReference type="Rhea" id="RHEA:24560"/>
        <dbReference type="ChEBI" id="CHEBI:33384"/>
        <dbReference type="ChEBI" id="CHEBI:57287"/>
        <dbReference type="ChEBI" id="CHEBI:57288"/>
        <dbReference type="ChEBI" id="CHEBI:58340"/>
        <dbReference type="EC" id="2.3.1.30"/>
    </reaction>
</comment>
<dbReference type="InterPro" id="IPR042122">
    <property type="entry name" value="Ser_AcTrfase_N_sf"/>
</dbReference>
<comment type="caution">
    <text evidence="13">The sequence shown here is derived from an EMBL/GenBank/DDBJ whole genome shotgun (WGS) entry which is preliminary data.</text>
</comment>
<evidence type="ECO:0000256" key="10">
    <source>
        <dbReference type="ARBA" id="ARBA00049486"/>
    </source>
</evidence>
<gene>
    <name evidence="13" type="primary">epsC</name>
    <name evidence="13" type="ORF">AAIG11_12070</name>
</gene>
<dbReference type="NCBIfam" id="NF041874">
    <property type="entry name" value="EPS_EpsC"/>
    <property type="match status" value="1"/>
</dbReference>
<dbReference type="EC" id="2.3.1.30" evidence="3 11"/>
<dbReference type="SUPFAM" id="SSF51161">
    <property type="entry name" value="Trimeric LpxA-like enzymes"/>
    <property type="match status" value="1"/>
</dbReference>
<comment type="similarity">
    <text evidence="2 11">Belongs to the transferase hexapeptide repeat family.</text>
</comment>
<accession>A0ABU9VVU1</accession>
<evidence type="ECO:0000256" key="6">
    <source>
        <dbReference type="ARBA" id="ARBA00022679"/>
    </source>
</evidence>
<dbReference type="InterPro" id="IPR011004">
    <property type="entry name" value="Trimer_LpxA-like_sf"/>
</dbReference>
<dbReference type="RefSeq" id="WP_343186517.1">
    <property type="nucleotide sequence ID" value="NZ_JBCITM010000013.1"/>
</dbReference>
<organism evidence="13 14">
    <name type="scientific">Anoxynatronum sibiricum</name>
    <dbReference type="NCBI Taxonomy" id="210623"/>
    <lineage>
        <taxon>Bacteria</taxon>
        <taxon>Bacillati</taxon>
        <taxon>Bacillota</taxon>
        <taxon>Clostridia</taxon>
        <taxon>Eubacteriales</taxon>
        <taxon>Clostridiaceae</taxon>
        <taxon>Anoxynatronum</taxon>
    </lineage>
</organism>
<keyword evidence="9 11" id="KW-0012">Acyltransferase</keyword>
<evidence type="ECO:0000256" key="11">
    <source>
        <dbReference type="PIRNR" id="PIRNR000441"/>
    </source>
</evidence>
<evidence type="ECO:0000256" key="1">
    <source>
        <dbReference type="ARBA" id="ARBA00004876"/>
    </source>
</evidence>
<dbReference type="InterPro" id="IPR045304">
    <property type="entry name" value="LbH_SAT"/>
</dbReference>
<evidence type="ECO:0000256" key="7">
    <source>
        <dbReference type="ARBA" id="ARBA00022737"/>
    </source>
</evidence>